<evidence type="ECO:0000256" key="1">
    <source>
        <dbReference type="SAM" id="MobiDB-lite"/>
    </source>
</evidence>
<feature type="domain" description="Phage-Barnase-EndoU-ColicinE5/D-RelE-like nuclease" evidence="2">
    <location>
        <begin position="484"/>
        <end position="591"/>
    </location>
</feature>
<name>A0A1X9SVP8_9BACT</name>
<accession>A0A1X9SVP8</accession>
<evidence type="ECO:0000259" key="2">
    <source>
        <dbReference type="Pfam" id="PF18809"/>
    </source>
</evidence>
<dbReference type="Pfam" id="PF18809">
    <property type="entry name" value="PBECR1"/>
    <property type="match status" value="2"/>
</dbReference>
<gene>
    <name evidence="3" type="ORF">CSUIS_0521</name>
</gene>
<dbReference type="RefSeq" id="WP_192940206.1">
    <property type="nucleotide sequence ID" value="NZ_CP018789.1"/>
</dbReference>
<feature type="region of interest" description="Disordered" evidence="1">
    <location>
        <begin position="599"/>
        <end position="626"/>
    </location>
</feature>
<evidence type="ECO:0000313" key="4">
    <source>
        <dbReference type="Proteomes" id="UP000194260"/>
    </source>
</evidence>
<organism evidence="3 4">
    <name type="scientific">Campylobacter porcelli</name>
    <dbReference type="NCBI Taxonomy" id="1660073"/>
    <lineage>
        <taxon>Bacteria</taxon>
        <taxon>Pseudomonadati</taxon>
        <taxon>Campylobacterota</taxon>
        <taxon>Epsilonproteobacteria</taxon>
        <taxon>Campylobacterales</taxon>
        <taxon>Campylobacteraceae</taxon>
        <taxon>Campylobacter</taxon>
    </lineage>
</organism>
<feature type="compositionally biased region" description="Polar residues" evidence="1">
    <location>
        <begin position="616"/>
        <end position="626"/>
    </location>
</feature>
<dbReference type="InterPro" id="IPR041092">
    <property type="entry name" value="PBECR1"/>
</dbReference>
<proteinExistence type="predicted"/>
<sequence>MICPNNFAKEVARASGRKMPDVSDELIKNGFDSVKKGDEIKKINTQKFSSNKVENDNLNSLYNSSDEMLQMAAKAREYEKVFKKEARGIHNVMNNGKKSTLIKRDLDSIDSAIKFERGFNNKNNKGYGAEHIIKHTINKDAKGYIIDIELANLGKNIREYIKNHKEPFIDKNGARIYEWENSDGVRFRAVVGDIQSKAPTTAVGSESGLALRERIITFYSDRNLNEPMNFKNPKLNKENSSHRDETTSELPQPTATDNIITFYSDRNLNEPIKEFGANYAEFYHDGKGAIDKLLTQRQGQVAGAFYKDGKDIDLVWGEFKVVKGEIKGYGLSKIEAKHLDDFAIFEGSTPQEKMANGINEIIQKGVLESKNGVDTIIYKKDNSEFRVGLSKGWNNQGDNRWIITAYNNKKVSSESIETSYHDTFTAKEPLANQRPNSTTTANKSQEVNIQPIKEFGTNYAEFYHDGKGAIDKLLTERQGQVAGAFEREELGDIDLVWGEVTDPIKHKGYGLAHILDKRMAEFMEQGLSKEEAEAKAIELINKLPDIIKNGEIIKLGENRVKIETPKDRAIIVLNYKGENNKWVLTAYKKDEALSQADLHQTKRNDPASSFIAEPTSKPNSTTTANKSQENILKGVDGKEYPNTVAGRWEKRVDEAFDWAYKNIYAKGVKSGIKGAGVVGRVFGSQESGAKIQRGLEKAFALQDEIGALSRLKSAYYRNNQVARMEAMKVYESLVKLEIDERVALFRMLDGQEVEPNLAGKLRPTYQKLRDKIDERAEQLISLGMLKGENAKENYIKYSYSQYYGKKDGAVGGFGIGKLRGRDENLSYEDRVQLGLIEDAAIAVTQTLNSQNSQIQKAILFKNLANEYAIDQPKDGYVKVSDESVGGGVKKYGALAGKYVPSAVYDDLQNAGLVSSIFDVIRPYTNVIDHIKVNLTVKNPATHGYNVLSNSVLAFLHGDLGANLKLMKLLATNKNSFNELLAKAEAMGLDTASDDIEMRNLLMTNDEVAKEALKSQNPLGYYIAASWQNIYLTKNSTTGRVARSAYAWEDKWFKLARFKKNLDMGMSDEAAFSDANSAYVDYSSHFNPALKVLDKTGVLPFFHFAVKSSIVVTKAAIKNPAKFAMLQTALIGSGASSLPYWFDSDQKDADNSRLPDWASSNYLPNLFGVKNQVQIGESGLYFNAARAMAGFRLSSIDDITGGGGLIGGLLDILRGRDSWGNDMVGKHDPAIKQLTARLDAFSKQFLPSITLGRYGRQGLAIATGNNPKNAYDEPMGLGELAGRFMGLRMINEKKELRSAAISAKNRYKKAKEKGDEGAMVVALNDFMACKAAASDMGVSLEALMKMRSRDVK</sequence>
<reference evidence="4" key="1">
    <citation type="journal article" date="2017" name="Genome Biol. Evol.">
        <title>Comparative Genomic Analysis Identifies a Campylobacter Clade Deficient in Selenium Metabolism.</title>
        <authorList>
            <person name="Miller W.G."/>
            <person name="Yee E."/>
            <person name="Lopes B.S."/>
            <person name="Chapman M.H."/>
            <person name="Huynh S."/>
            <person name="Bono J.L."/>
            <person name="Parker C.T."/>
            <person name="Strachan N.J.C."/>
            <person name="Forbes K.J."/>
        </authorList>
    </citation>
    <scope>NUCLEOTIDE SEQUENCE [LARGE SCALE GENOMIC DNA]</scope>
    <source>
        <strain evidence="4">RM6137</strain>
    </source>
</reference>
<feature type="compositionally biased region" description="Basic and acidic residues" evidence="1">
    <location>
        <begin position="235"/>
        <end position="246"/>
    </location>
</feature>
<dbReference type="STRING" id="1660073.CSUIS_0521"/>
<dbReference type="Proteomes" id="UP000194260">
    <property type="component" value="Chromosome"/>
</dbReference>
<evidence type="ECO:0000313" key="3">
    <source>
        <dbReference type="EMBL" id="ARR00348.1"/>
    </source>
</evidence>
<dbReference type="KEGG" id="camy:CSUIS_0521"/>
<feature type="domain" description="Phage-Barnase-EndoU-ColicinE5/D-RelE-like nuclease" evidence="2">
    <location>
        <begin position="304"/>
        <end position="410"/>
    </location>
</feature>
<protein>
    <recommendedName>
        <fullName evidence="2">Phage-Barnase-EndoU-ColicinE5/D-RelE-like nuclease domain-containing protein</fullName>
    </recommendedName>
</protein>
<dbReference type="EMBL" id="CP018789">
    <property type="protein sequence ID" value="ARR00348.1"/>
    <property type="molecule type" value="Genomic_DNA"/>
</dbReference>
<feature type="region of interest" description="Disordered" evidence="1">
    <location>
        <begin position="229"/>
        <end position="255"/>
    </location>
</feature>